<evidence type="ECO:0000313" key="3">
    <source>
        <dbReference type="Proteomes" id="UP000295371"/>
    </source>
</evidence>
<dbReference type="OrthoDB" id="3404379at2"/>
<feature type="region of interest" description="Disordered" evidence="1">
    <location>
        <begin position="87"/>
        <end position="109"/>
    </location>
</feature>
<keyword evidence="3" id="KW-1185">Reference proteome</keyword>
<dbReference type="EMBL" id="SOAW01000001">
    <property type="protein sequence ID" value="TDT32673.1"/>
    <property type="molecule type" value="Genomic_DNA"/>
</dbReference>
<dbReference type="Gene3D" id="6.10.250.660">
    <property type="match status" value="1"/>
</dbReference>
<evidence type="ECO:0000313" key="2">
    <source>
        <dbReference type="EMBL" id="TDT32673.1"/>
    </source>
</evidence>
<dbReference type="Proteomes" id="UP000295371">
    <property type="component" value="Unassembled WGS sequence"/>
</dbReference>
<reference evidence="2 3" key="1">
    <citation type="submission" date="2019-03" db="EMBL/GenBank/DDBJ databases">
        <title>Genomic Encyclopedia of Archaeal and Bacterial Type Strains, Phase II (KMG-II): from individual species to whole genera.</title>
        <authorList>
            <person name="Goeker M."/>
        </authorList>
    </citation>
    <scope>NUCLEOTIDE SEQUENCE [LARGE SCALE GENOMIC DNA]</scope>
    <source>
        <strain evidence="2 3">DSM 24323</strain>
    </source>
</reference>
<organism evidence="2 3">
    <name type="scientific">Naumannella halotolerans</name>
    <dbReference type="NCBI Taxonomy" id="993414"/>
    <lineage>
        <taxon>Bacteria</taxon>
        <taxon>Bacillati</taxon>
        <taxon>Actinomycetota</taxon>
        <taxon>Actinomycetes</taxon>
        <taxon>Propionibacteriales</taxon>
        <taxon>Propionibacteriaceae</taxon>
        <taxon>Naumannella</taxon>
    </lineage>
</organism>
<sequence length="109" mass="11852">MVWMIVVAAIAVLGAGAMVAGGAFNGMRSEPETDDFVPTLPATRMTGEDLQQVRFQVQLRGYDMPSVDNLLARLAREIDQREAELAELRQKVSEPTSGDFVPVSAEDAE</sequence>
<dbReference type="AlphaFoldDB" id="A0A4R7J878"/>
<dbReference type="NCBIfam" id="TIGR03544">
    <property type="entry name" value="DivI1A_domain"/>
    <property type="match status" value="1"/>
</dbReference>
<dbReference type="RefSeq" id="WP_133753283.1">
    <property type="nucleotide sequence ID" value="NZ_SOAW01000001.1"/>
</dbReference>
<name>A0A4R7J878_9ACTN</name>
<protein>
    <submittedName>
        <fullName evidence="2">DivIVA domain-containing protein</fullName>
    </submittedName>
</protein>
<comment type="caution">
    <text evidence="2">The sequence shown here is derived from an EMBL/GenBank/DDBJ whole genome shotgun (WGS) entry which is preliminary data.</text>
</comment>
<evidence type="ECO:0000256" key="1">
    <source>
        <dbReference type="SAM" id="MobiDB-lite"/>
    </source>
</evidence>
<dbReference type="InterPro" id="IPR019933">
    <property type="entry name" value="DivIVA_domain"/>
</dbReference>
<proteinExistence type="predicted"/>
<accession>A0A4R7J878</accession>
<gene>
    <name evidence="2" type="ORF">CLV29_0257</name>
</gene>